<feature type="transmembrane region" description="Helical" evidence="6">
    <location>
        <begin position="202"/>
        <end position="225"/>
    </location>
</feature>
<dbReference type="PANTHER" id="PTHR30213:SF0">
    <property type="entry name" value="UPF0761 MEMBRANE PROTEIN YIHY"/>
    <property type="match status" value="1"/>
</dbReference>
<evidence type="ECO:0000313" key="7">
    <source>
        <dbReference type="EMBL" id="MDQ0177419.1"/>
    </source>
</evidence>
<feature type="transmembrane region" description="Helical" evidence="6">
    <location>
        <begin position="126"/>
        <end position="148"/>
    </location>
</feature>
<keyword evidence="8" id="KW-1185">Reference proteome</keyword>
<comment type="subcellular location">
    <subcellularLocation>
        <location evidence="1">Cell membrane</location>
        <topology evidence="1">Multi-pass membrane protein</topology>
    </subcellularLocation>
</comment>
<accession>A0ABT9WW04</accession>
<dbReference type="Proteomes" id="UP001223586">
    <property type="component" value="Unassembled WGS sequence"/>
</dbReference>
<evidence type="ECO:0000256" key="1">
    <source>
        <dbReference type="ARBA" id="ARBA00004651"/>
    </source>
</evidence>
<keyword evidence="2" id="KW-1003">Cell membrane</keyword>
<feature type="transmembrane region" description="Helical" evidence="6">
    <location>
        <begin position="86"/>
        <end position="106"/>
    </location>
</feature>
<comment type="caution">
    <text evidence="7">The sequence shown here is derived from an EMBL/GenBank/DDBJ whole genome shotgun (WGS) entry which is preliminary data.</text>
</comment>
<feature type="transmembrane region" description="Helical" evidence="6">
    <location>
        <begin position="237"/>
        <end position="260"/>
    </location>
</feature>
<gene>
    <name evidence="7" type="ORF">J2S08_003299</name>
</gene>
<dbReference type="PIRSF" id="PIRSF035875">
    <property type="entry name" value="RNase_BN"/>
    <property type="match status" value="1"/>
</dbReference>
<feature type="transmembrane region" description="Helical" evidence="6">
    <location>
        <begin position="168"/>
        <end position="190"/>
    </location>
</feature>
<dbReference type="RefSeq" id="WP_307231377.1">
    <property type="nucleotide sequence ID" value="NZ_JAUSTT010000022.1"/>
</dbReference>
<evidence type="ECO:0000256" key="2">
    <source>
        <dbReference type="ARBA" id="ARBA00022475"/>
    </source>
</evidence>
<name>A0ABT9WW04_9BACI</name>
<organism evidence="7 8">
    <name type="scientific">Bacillus chungangensis</name>
    <dbReference type="NCBI Taxonomy" id="587633"/>
    <lineage>
        <taxon>Bacteria</taxon>
        <taxon>Bacillati</taxon>
        <taxon>Bacillota</taxon>
        <taxon>Bacilli</taxon>
        <taxon>Bacillales</taxon>
        <taxon>Bacillaceae</taxon>
        <taxon>Bacillus</taxon>
    </lineage>
</organism>
<keyword evidence="4 6" id="KW-1133">Transmembrane helix</keyword>
<evidence type="ECO:0000313" key="8">
    <source>
        <dbReference type="Proteomes" id="UP001223586"/>
    </source>
</evidence>
<protein>
    <submittedName>
        <fullName evidence="7">Membrane protein</fullName>
    </submittedName>
</protein>
<dbReference type="EMBL" id="JAUSTT010000022">
    <property type="protein sequence ID" value="MDQ0177419.1"/>
    <property type="molecule type" value="Genomic_DNA"/>
</dbReference>
<dbReference type="PANTHER" id="PTHR30213">
    <property type="entry name" value="INNER MEMBRANE PROTEIN YHJD"/>
    <property type="match status" value="1"/>
</dbReference>
<sequence length="266" mass="30746">MTVLRTGLLVAKRFFNERFYDHSAQMAYYFLLSMFPFLIFVFTLIGFLPIEARGLLEMLQPYIPEGSYDILENTLLSIINNQKKKLASFSFIATFWLSSMAVQSLVRSMNDAYRMKRKESFLKGLLFDFFLTAGLIVIFSFSFFIPIIEEIARIFVITHVTVPTSFYFWWLIVKWGMGTFFLFLFFLFLYKFFPTEKVLYRSALPGALFATIGWQGVALAFTYYVSFGSYSQLYGQLGSVIVLIVWFYLTAAVLLIGGLINATTNE</sequence>
<dbReference type="Pfam" id="PF03631">
    <property type="entry name" value="Virul_fac_BrkB"/>
    <property type="match status" value="1"/>
</dbReference>
<proteinExistence type="predicted"/>
<evidence type="ECO:0000256" key="3">
    <source>
        <dbReference type="ARBA" id="ARBA00022692"/>
    </source>
</evidence>
<evidence type="ECO:0000256" key="6">
    <source>
        <dbReference type="SAM" id="Phobius"/>
    </source>
</evidence>
<evidence type="ECO:0000256" key="4">
    <source>
        <dbReference type="ARBA" id="ARBA00022989"/>
    </source>
</evidence>
<keyword evidence="3 6" id="KW-0812">Transmembrane</keyword>
<dbReference type="InterPro" id="IPR017039">
    <property type="entry name" value="Virul_fac_BrkB"/>
</dbReference>
<reference evidence="7 8" key="1">
    <citation type="submission" date="2023-07" db="EMBL/GenBank/DDBJ databases">
        <title>Genomic Encyclopedia of Type Strains, Phase IV (KMG-IV): sequencing the most valuable type-strain genomes for metagenomic binning, comparative biology and taxonomic classification.</title>
        <authorList>
            <person name="Goeker M."/>
        </authorList>
    </citation>
    <scope>NUCLEOTIDE SEQUENCE [LARGE SCALE GENOMIC DNA]</scope>
    <source>
        <strain evidence="7 8">DSM 23837</strain>
    </source>
</reference>
<keyword evidence="5 6" id="KW-0472">Membrane</keyword>
<evidence type="ECO:0000256" key="5">
    <source>
        <dbReference type="ARBA" id="ARBA00023136"/>
    </source>
</evidence>
<dbReference type="NCBIfam" id="TIGR00765">
    <property type="entry name" value="yihY_not_rbn"/>
    <property type="match status" value="1"/>
</dbReference>
<feature type="transmembrane region" description="Helical" evidence="6">
    <location>
        <begin position="28"/>
        <end position="50"/>
    </location>
</feature>